<keyword evidence="14" id="KW-0547">Nucleotide-binding</keyword>
<dbReference type="Gene3D" id="3.30.390.30">
    <property type="match status" value="1"/>
</dbReference>
<dbReference type="GO" id="GO:0004148">
    <property type="term" value="F:dihydrolipoyl dehydrogenase (NADH) activity"/>
    <property type="evidence" value="ECO:0007669"/>
    <property type="project" value="UniProtKB-EC"/>
</dbReference>
<feature type="binding site" evidence="14">
    <location>
        <position position="203"/>
    </location>
    <ligand>
        <name>NAD(+)</name>
        <dbReference type="ChEBI" id="CHEBI:57540"/>
    </ligand>
</feature>
<name>A0A927HE34_9RHOB</name>
<keyword evidence="9 14" id="KW-0520">NAD</keyword>
<keyword evidence="6 16" id="KW-0285">Flavoprotein</keyword>
<evidence type="ECO:0000256" key="14">
    <source>
        <dbReference type="PIRSR" id="PIRSR000350-3"/>
    </source>
</evidence>
<dbReference type="RefSeq" id="WP_191073955.1">
    <property type="nucleotide sequence ID" value="NZ_JACTAG010000001.1"/>
</dbReference>
<evidence type="ECO:0000256" key="11">
    <source>
        <dbReference type="ARBA" id="ARBA00023284"/>
    </source>
</evidence>
<evidence type="ECO:0000256" key="9">
    <source>
        <dbReference type="ARBA" id="ARBA00023027"/>
    </source>
</evidence>
<dbReference type="GO" id="GO:0005737">
    <property type="term" value="C:cytoplasm"/>
    <property type="evidence" value="ECO:0007669"/>
    <property type="project" value="UniProtKB-SubCell"/>
</dbReference>
<keyword evidence="5" id="KW-0963">Cytoplasm</keyword>
<dbReference type="Pfam" id="PF02852">
    <property type="entry name" value="Pyr_redox_dim"/>
    <property type="match status" value="1"/>
</dbReference>
<evidence type="ECO:0000256" key="12">
    <source>
        <dbReference type="ARBA" id="ARBA00049187"/>
    </source>
</evidence>
<dbReference type="Proteomes" id="UP000635142">
    <property type="component" value="Unassembled WGS sequence"/>
</dbReference>
<feature type="binding site" evidence="14">
    <location>
        <position position="270"/>
    </location>
    <ligand>
        <name>NAD(+)</name>
        <dbReference type="ChEBI" id="CHEBI:57540"/>
    </ligand>
</feature>
<reference evidence="19" key="1">
    <citation type="submission" date="2020-08" db="EMBL/GenBank/DDBJ databases">
        <title>Sulfitobacter aestuariivivens sp. nov., isolated from a tidal flat.</title>
        <authorList>
            <person name="Park S."/>
            <person name="Yoon J.-H."/>
        </authorList>
    </citation>
    <scope>NUCLEOTIDE SEQUENCE</scope>
    <source>
        <strain evidence="19">TSTF-M16</strain>
    </source>
</reference>
<evidence type="ECO:0000256" key="13">
    <source>
        <dbReference type="PIRSR" id="PIRSR000350-2"/>
    </source>
</evidence>
<dbReference type="PANTHER" id="PTHR22912:SF217">
    <property type="entry name" value="DIHYDROLIPOYL DEHYDROGENASE"/>
    <property type="match status" value="1"/>
</dbReference>
<feature type="domain" description="FAD/NAD(P)-binding" evidence="18">
    <location>
        <begin position="6"/>
        <end position="325"/>
    </location>
</feature>
<evidence type="ECO:0000259" key="18">
    <source>
        <dbReference type="Pfam" id="PF07992"/>
    </source>
</evidence>
<keyword evidence="20" id="KW-1185">Reference proteome</keyword>
<feature type="active site" description="Proton acceptor" evidence="13">
    <location>
        <position position="443"/>
    </location>
</feature>
<keyword evidence="11 16" id="KW-0676">Redox-active center</keyword>
<dbReference type="InterPro" id="IPR050151">
    <property type="entry name" value="Class-I_Pyr_Nuc-Dis_Oxidored"/>
</dbReference>
<keyword evidence="10" id="KW-1015">Disulfide bond</keyword>
<evidence type="ECO:0000256" key="3">
    <source>
        <dbReference type="ARBA" id="ARBA00012608"/>
    </source>
</evidence>
<comment type="caution">
    <text evidence="19">The sequence shown here is derived from an EMBL/GenBank/DDBJ whole genome shotgun (WGS) entry which is preliminary data.</text>
</comment>
<proteinExistence type="inferred from homology"/>
<dbReference type="FunFam" id="3.30.390.30:FF:000001">
    <property type="entry name" value="Dihydrolipoyl dehydrogenase"/>
    <property type="match status" value="1"/>
</dbReference>
<sequence length="464" mass="49781">MAAKSFDLIVIGAGPGGYVAAIRGAQLGMNVAIVEREHLGGICLNWGCIPTKALLRSSEVFHLMHRAKEFGLKADNIGYDLDAVVKRSRKVAGQLSGGIGHLMKKNKITVVMGEATIPAKGKVTVKTDKGTEDLTAKNIVLATGARARELPGLEADGKRVWTYKHALQPPHEPKKLLVIGSGAIGIEFASFYNTLGADTTVVEVMDRVLPVEDEEISAFAKKAFEKQGMKIMQKAMVKQLDRGKDKVTAHIEVGGKVEKQDFDTVISAVGIVGNVENLGLEELGVKVDRTHVVTDEFCRTGVDGLYAIGDIAGAPWLAHKASHEGVMVADLIGGKHAHPVKPESIAGCTYCHPQVASVGYSEAKAKELGYEIKVGRFPFIGNGKAIALGEESGMIKTIFDAKTGELLGAHMVGAEVTELIQGYVVGRQLETTEEDLMNTVFPHPTLSEMMHEAVLDAYGRVIHM</sequence>
<feature type="binding site" evidence="14">
    <location>
        <position position="52"/>
    </location>
    <ligand>
        <name>FAD</name>
        <dbReference type="ChEBI" id="CHEBI:57692"/>
    </ligand>
</feature>
<dbReference type="NCBIfam" id="TIGR01350">
    <property type="entry name" value="lipoamide_DH"/>
    <property type="match status" value="1"/>
</dbReference>
<protein>
    <recommendedName>
        <fullName evidence="4 16">Dihydrolipoyl dehydrogenase</fullName>
        <ecNumber evidence="3 16">1.8.1.4</ecNumber>
    </recommendedName>
</protein>
<comment type="cofactor">
    <cofactor evidence="14 16">
        <name>FAD</name>
        <dbReference type="ChEBI" id="CHEBI:57692"/>
    </cofactor>
    <text evidence="14 16">Binds 1 FAD per subunit.</text>
</comment>
<keyword evidence="8 16" id="KW-0560">Oxidoreductase</keyword>
<evidence type="ECO:0000256" key="15">
    <source>
        <dbReference type="PIRSR" id="PIRSR000350-4"/>
    </source>
</evidence>
<dbReference type="InterPro" id="IPR036188">
    <property type="entry name" value="FAD/NAD-bd_sf"/>
</dbReference>
<dbReference type="InterPro" id="IPR023753">
    <property type="entry name" value="FAD/NAD-binding_dom"/>
</dbReference>
<comment type="subcellular location">
    <subcellularLocation>
        <location evidence="1">Cytoplasm</location>
    </subcellularLocation>
</comment>
<dbReference type="InterPro" id="IPR004099">
    <property type="entry name" value="Pyr_nucl-diS_OxRdtase_dimer"/>
</dbReference>
<dbReference type="InterPro" id="IPR001100">
    <property type="entry name" value="Pyr_nuc-diS_OxRdtase"/>
</dbReference>
<dbReference type="EMBL" id="JACTAG010000001">
    <property type="protein sequence ID" value="MBD3662963.1"/>
    <property type="molecule type" value="Genomic_DNA"/>
</dbReference>
<dbReference type="PIRSF" id="PIRSF000350">
    <property type="entry name" value="Mercury_reductase_MerA"/>
    <property type="match status" value="1"/>
</dbReference>
<feature type="binding site" evidence="14">
    <location>
        <position position="310"/>
    </location>
    <ligand>
        <name>FAD</name>
        <dbReference type="ChEBI" id="CHEBI:57692"/>
    </ligand>
</feature>
<dbReference type="GO" id="GO:0006103">
    <property type="term" value="P:2-oxoglutarate metabolic process"/>
    <property type="evidence" value="ECO:0007669"/>
    <property type="project" value="TreeGrafter"/>
</dbReference>
<dbReference type="SUPFAM" id="SSF55424">
    <property type="entry name" value="FAD/NAD-linked reductases, dimerisation (C-terminal) domain"/>
    <property type="match status" value="1"/>
</dbReference>
<evidence type="ECO:0000256" key="8">
    <source>
        <dbReference type="ARBA" id="ARBA00023002"/>
    </source>
</evidence>
<evidence type="ECO:0000256" key="4">
    <source>
        <dbReference type="ARBA" id="ARBA00016961"/>
    </source>
</evidence>
<dbReference type="AlphaFoldDB" id="A0A927HE34"/>
<organism evidence="19 20">
    <name type="scientific">Sulfitobacter aestuariivivens</name>
    <dbReference type="NCBI Taxonomy" id="2766981"/>
    <lineage>
        <taxon>Bacteria</taxon>
        <taxon>Pseudomonadati</taxon>
        <taxon>Pseudomonadota</taxon>
        <taxon>Alphaproteobacteria</taxon>
        <taxon>Rhodobacterales</taxon>
        <taxon>Roseobacteraceae</taxon>
        <taxon>Sulfitobacter</taxon>
    </lineage>
</organism>
<dbReference type="Pfam" id="PF07992">
    <property type="entry name" value="Pyr_redox_2"/>
    <property type="match status" value="1"/>
</dbReference>
<dbReference type="EC" id="1.8.1.4" evidence="3 16"/>
<dbReference type="InterPro" id="IPR006258">
    <property type="entry name" value="Lipoamide_DH"/>
</dbReference>
<evidence type="ECO:0000256" key="2">
    <source>
        <dbReference type="ARBA" id="ARBA00007532"/>
    </source>
</evidence>
<dbReference type="PRINTS" id="PR00368">
    <property type="entry name" value="FADPNR"/>
</dbReference>
<gene>
    <name evidence="19" type="primary">lpdA</name>
    <name evidence="19" type="ORF">H9Q16_03420</name>
</gene>
<dbReference type="PROSITE" id="PS00076">
    <property type="entry name" value="PYRIDINE_REDOX_1"/>
    <property type="match status" value="1"/>
</dbReference>
<feature type="domain" description="Pyridine nucleotide-disulphide oxidoreductase dimerisation" evidence="17">
    <location>
        <begin position="345"/>
        <end position="453"/>
    </location>
</feature>
<dbReference type="InterPro" id="IPR016156">
    <property type="entry name" value="FAD/NAD-linked_Rdtase_dimer_sf"/>
</dbReference>
<feature type="binding site" evidence="14">
    <location>
        <begin position="180"/>
        <end position="187"/>
    </location>
    <ligand>
        <name>NAD(+)</name>
        <dbReference type="ChEBI" id="CHEBI:57540"/>
    </ligand>
</feature>
<evidence type="ECO:0000256" key="10">
    <source>
        <dbReference type="ARBA" id="ARBA00023157"/>
    </source>
</evidence>
<evidence type="ECO:0000256" key="1">
    <source>
        <dbReference type="ARBA" id="ARBA00004496"/>
    </source>
</evidence>
<accession>A0A927HE34</accession>
<evidence type="ECO:0000256" key="6">
    <source>
        <dbReference type="ARBA" id="ARBA00022630"/>
    </source>
</evidence>
<feature type="disulfide bond" description="Redox-active" evidence="15">
    <location>
        <begin position="43"/>
        <end position="48"/>
    </location>
</feature>
<evidence type="ECO:0000256" key="5">
    <source>
        <dbReference type="ARBA" id="ARBA00022490"/>
    </source>
</evidence>
<dbReference type="PANTHER" id="PTHR22912">
    <property type="entry name" value="DISULFIDE OXIDOREDUCTASE"/>
    <property type="match status" value="1"/>
</dbReference>
<evidence type="ECO:0000259" key="17">
    <source>
        <dbReference type="Pfam" id="PF02852"/>
    </source>
</evidence>
<comment type="miscellaneous">
    <text evidence="16">The active site is a redox-active disulfide bond.</text>
</comment>
<evidence type="ECO:0000313" key="20">
    <source>
        <dbReference type="Proteomes" id="UP000635142"/>
    </source>
</evidence>
<dbReference type="GO" id="GO:0050660">
    <property type="term" value="F:flavin adenine dinucleotide binding"/>
    <property type="evidence" value="ECO:0007669"/>
    <property type="project" value="InterPro"/>
</dbReference>
<dbReference type="Gene3D" id="3.50.50.60">
    <property type="entry name" value="FAD/NAD(P)-binding domain"/>
    <property type="match status" value="2"/>
</dbReference>
<dbReference type="PRINTS" id="PR00411">
    <property type="entry name" value="PNDRDTASEI"/>
</dbReference>
<dbReference type="InterPro" id="IPR012999">
    <property type="entry name" value="Pyr_OxRdtase_I_AS"/>
</dbReference>
<keyword evidence="7 14" id="KW-0274">FAD</keyword>
<comment type="similarity">
    <text evidence="2 16">Belongs to the class-I pyridine nucleotide-disulfide oxidoreductase family.</text>
</comment>
<evidence type="ECO:0000256" key="7">
    <source>
        <dbReference type="ARBA" id="ARBA00022827"/>
    </source>
</evidence>
<dbReference type="SUPFAM" id="SSF51905">
    <property type="entry name" value="FAD/NAD(P)-binding domain"/>
    <property type="match status" value="1"/>
</dbReference>
<evidence type="ECO:0000313" key="19">
    <source>
        <dbReference type="EMBL" id="MBD3662963.1"/>
    </source>
</evidence>
<comment type="catalytic activity">
    <reaction evidence="12 16">
        <text>N(6)-[(R)-dihydrolipoyl]-L-lysyl-[protein] + NAD(+) = N(6)-[(R)-lipoyl]-L-lysyl-[protein] + NADH + H(+)</text>
        <dbReference type="Rhea" id="RHEA:15045"/>
        <dbReference type="Rhea" id="RHEA-COMP:10474"/>
        <dbReference type="Rhea" id="RHEA-COMP:10475"/>
        <dbReference type="ChEBI" id="CHEBI:15378"/>
        <dbReference type="ChEBI" id="CHEBI:57540"/>
        <dbReference type="ChEBI" id="CHEBI:57945"/>
        <dbReference type="ChEBI" id="CHEBI:83099"/>
        <dbReference type="ChEBI" id="CHEBI:83100"/>
        <dbReference type="EC" id="1.8.1.4"/>
    </reaction>
</comment>
<evidence type="ECO:0000256" key="16">
    <source>
        <dbReference type="RuleBase" id="RU003692"/>
    </source>
</evidence>